<reference evidence="2" key="1">
    <citation type="journal article" date="2011" name="J. Bacteriol.">
        <title>Complete genome sequence of NBRC 3288, a unique cellulose-nonproducing strain of Gluconacetobacter xylinus isolated from vinegar.</title>
        <authorList>
            <person name="Ogino H."/>
            <person name="Azuma Y."/>
            <person name="Hosoyama A."/>
            <person name="Nakazawa H."/>
            <person name="Matsutani M."/>
            <person name="Hasegawa A."/>
            <person name="Otsuyama K."/>
            <person name="Matsushita K."/>
            <person name="Fujita N."/>
            <person name="Shirai M."/>
        </authorList>
    </citation>
    <scope>NUCLEOTIDE SEQUENCE [LARGE SCALE GENOMIC DNA]</scope>
    <source>
        <strain evidence="2">NBRC 3288 / BCRC 11682 / LMG 1693</strain>
    </source>
</reference>
<dbReference type="AlphaFoldDB" id="G2I3D1"/>
<name>G2I3D1_KOMMN</name>
<proteinExistence type="predicted"/>
<sequence>MYDSMVAACHHYVLSAAAATANTLVLDFDIPGPIVNDRDLFWAPIHYWLMTADCIIHDIIAALSDSIHVLPDYRVISHRFMRQVASEEGK</sequence>
<evidence type="ECO:0000313" key="1">
    <source>
        <dbReference type="EMBL" id="BAK82736.1"/>
    </source>
</evidence>
<dbReference type="HOGENOM" id="CLU_2436954_0_0_5"/>
<dbReference type="PATRIC" id="fig|634177.7.peg.363"/>
<organism evidence="1 2">
    <name type="scientific">Komagataeibacter medellinensis (strain NBRC 3288 / BCRC 11682 / LMG 1693 / Kondo 51)</name>
    <name type="common">Gluconacetobacter medellinensis</name>
    <dbReference type="NCBI Taxonomy" id="634177"/>
    <lineage>
        <taxon>Bacteria</taxon>
        <taxon>Pseudomonadati</taxon>
        <taxon>Pseudomonadota</taxon>
        <taxon>Alphaproteobacteria</taxon>
        <taxon>Acetobacterales</taxon>
        <taxon>Acetobacteraceae</taxon>
        <taxon>Komagataeibacter</taxon>
    </lineage>
</organism>
<dbReference type="RefSeq" id="WP_014104316.1">
    <property type="nucleotide sequence ID" value="NC_016027.1"/>
</dbReference>
<evidence type="ECO:0000313" key="2">
    <source>
        <dbReference type="Proteomes" id="UP000009044"/>
    </source>
</evidence>
<dbReference type="EMBL" id="AP012159">
    <property type="protein sequence ID" value="BAK82736.1"/>
    <property type="molecule type" value="Genomic_DNA"/>
</dbReference>
<dbReference type="KEGG" id="gxy:GLX_03240"/>
<protein>
    <submittedName>
        <fullName evidence="1">Uncharacterized protein</fullName>
    </submittedName>
</protein>
<gene>
    <name evidence="1" type="ordered locus">GLX_03240</name>
</gene>
<accession>G2I3D1</accession>
<dbReference type="Proteomes" id="UP000009044">
    <property type="component" value="Chromosome"/>
</dbReference>